<keyword evidence="1" id="KW-1133">Transmembrane helix</keyword>
<feature type="transmembrane region" description="Helical" evidence="1">
    <location>
        <begin position="76"/>
        <end position="94"/>
    </location>
</feature>
<dbReference type="RefSeq" id="WP_015106843.1">
    <property type="nucleotide sequence ID" value="NZ_BSWR01000014.1"/>
</dbReference>
<dbReference type="EMBL" id="CDMK01000002">
    <property type="protein sequence ID" value="CRI34581.1"/>
    <property type="molecule type" value="Genomic_DNA"/>
</dbReference>
<keyword evidence="1" id="KW-0472">Membrane</keyword>
<organism evidence="2 3">
    <name type="scientific">Helicobacter heilmannii</name>
    <dbReference type="NCBI Taxonomy" id="35817"/>
    <lineage>
        <taxon>Bacteria</taxon>
        <taxon>Pseudomonadati</taxon>
        <taxon>Campylobacterota</taxon>
        <taxon>Epsilonproteobacteria</taxon>
        <taxon>Campylobacterales</taxon>
        <taxon>Helicobacteraceae</taxon>
        <taxon>Helicobacter</taxon>
    </lineage>
</organism>
<dbReference type="GeneID" id="76197119"/>
<protein>
    <submittedName>
        <fullName evidence="2">Uncharacterized protein</fullName>
    </submittedName>
</protein>
<keyword evidence="1" id="KW-0812">Transmembrane</keyword>
<evidence type="ECO:0000256" key="1">
    <source>
        <dbReference type="SAM" id="Phobius"/>
    </source>
</evidence>
<evidence type="ECO:0000313" key="2">
    <source>
        <dbReference type="EMBL" id="CRI34581.1"/>
    </source>
</evidence>
<proteinExistence type="predicted"/>
<accession>A0A0K2Y5Y1</accession>
<sequence length="170" mass="17904">MDALFLAFCAAAWVFVCANVLLSVATFGLLSVPFFGLSLSGVVVGLFGGVSTLSLCLSVGALMAKCAHMPFLSQRAYVFLALFTLFVFVDTLGILPFGFVYGALALPSLCAFALLAFLIDRALGWLFLGALGAQALTHTVVLFVGMADIYLFLGACVGLSKGFLARRARP</sequence>
<reference evidence="3" key="1">
    <citation type="submission" date="2014-12" db="EMBL/GenBank/DDBJ databases">
        <authorList>
            <person name="Smet A."/>
        </authorList>
    </citation>
    <scope>NUCLEOTIDE SEQUENCE [LARGE SCALE GENOMIC DNA]</scope>
</reference>
<evidence type="ECO:0000313" key="3">
    <source>
        <dbReference type="Proteomes" id="UP000046090"/>
    </source>
</evidence>
<dbReference type="Proteomes" id="UP000046090">
    <property type="component" value="Unassembled WGS sequence"/>
</dbReference>
<name>A0A0K2Y5Y1_HELHE</name>
<keyword evidence="3" id="KW-1185">Reference proteome</keyword>
<feature type="transmembrane region" description="Helical" evidence="1">
    <location>
        <begin position="125"/>
        <end position="143"/>
    </location>
</feature>
<gene>
    <name evidence="2" type="ORF">HHE01_03820</name>
</gene>
<feature type="transmembrane region" description="Helical" evidence="1">
    <location>
        <begin position="100"/>
        <end position="118"/>
    </location>
</feature>
<dbReference type="AlphaFoldDB" id="A0A0K2Y5Y1"/>
<feature type="transmembrane region" description="Helical" evidence="1">
    <location>
        <begin position="34"/>
        <end position="64"/>
    </location>
</feature>